<evidence type="ECO:0000313" key="2">
    <source>
        <dbReference type="Proteomes" id="UP000182658"/>
    </source>
</evidence>
<name>A0A1J7JAS1_9PEZI</name>
<reference evidence="1 2" key="1">
    <citation type="submission" date="2016-10" db="EMBL/GenBank/DDBJ databases">
        <title>Draft genome sequence of Coniochaeta ligniaria NRRL30616, a lignocellulolytic fungus for bioabatement of inhibitors in plant biomass hydrolysates.</title>
        <authorList>
            <consortium name="DOE Joint Genome Institute"/>
            <person name="Jimenez D.J."/>
            <person name="Hector R.E."/>
            <person name="Riley R."/>
            <person name="Sun H."/>
            <person name="Grigoriev I.V."/>
            <person name="Van Elsas J.D."/>
            <person name="Nichols N.N."/>
        </authorList>
    </citation>
    <scope>NUCLEOTIDE SEQUENCE [LARGE SCALE GENOMIC DNA]</scope>
    <source>
        <strain evidence="1 2">NRRL 30616</strain>
    </source>
</reference>
<proteinExistence type="predicted"/>
<keyword evidence="2" id="KW-1185">Reference proteome</keyword>
<gene>
    <name evidence="1" type="ORF">CONLIGDRAFT_685618</name>
</gene>
<dbReference type="AlphaFoldDB" id="A0A1J7JAS1"/>
<sequence>MGDASILSEVQRDALDDIVQKIYQLPEQSKNLLDGKTLSSAALNYDFYLFENVPYNIRAWKDWIKHSQTPGLKGIEHLQEAVEWWEREDRELAQLVVSLQSNLDAIGSDLETLQLIYTQADSEELNDQMLQIIYANFQPWTIKINNIAVRTRGH</sequence>
<protein>
    <submittedName>
        <fullName evidence="1">Uncharacterized protein</fullName>
    </submittedName>
</protein>
<accession>A0A1J7JAS1</accession>
<dbReference type="InParanoid" id="A0A1J7JAS1"/>
<organism evidence="1 2">
    <name type="scientific">Coniochaeta ligniaria NRRL 30616</name>
    <dbReference type="NCBI Taxonomy" id="1408157"/>
    <lineage>
        <taxon>Eukaryota</taxon>
        <taxon>Fungi</taxon>
        <taxon>Dikarya</taxon>
        <taxon>Ascomycota</taxon>
        <taxon>Pezizomycotina</taxon>
        <taxon>Sordariomycetes</taxon>
        <taxon>Sordariomycetidae</taxon>
        <taxon>Coniochaetales</taxon>
        <taxon>Coniochaetaceae</taxon>
        <taxon>Coniochaeta</taxon>
    </lineage>
</organism>
<dbReference type="Proteomes" id="UP000182658">
    <property type="component" value="Unassembled WGS sequence"/>
</dbReference>
<evidence type="ECO:0000313" key="1">
    <source>
        <dbReference type="EMBL" id="OIW24666.1"/>
    </source>
</evidence>
<dbReference type="EMBL" id="KV875103">
    <property type="protein sequence ID" value="OIW24666.1"/>
    <property type="molecule type" value="Genomic_DNA"/>
</dbReference>